<evidence type="ECO:0000313" key="2">
    <source>
        <dbReference type="Proteomes" id="UP001062846"/>
    </source>
</evidence>
<keyword evidence="2" id="KW-1185">Reference proteome</keyword>
<dbReference type="EMBL" id="CM046388">
    <property type="protein sequence ID" value="KAI8570691.1"/>
    <property type="molecule type" value="Genomic_DNA"/>
</dbReference>
<name>A0ACC0PZV1_RHOML</name>
<evidence type="ECO:0000313" key="1">
    <source>
        <dbReference type="EMBL" id="KAI8570691.1"/>
    </source>
</evidence>
<protein>
    <submittedName>
        <fullName evidence="1">Uncharacterized protein</fullName>
    </submittedName>
</protein>
<gene>
    <name evidence="1" type="ORF">RHMOL_Rhmol01G0055400</name>
</gene>
<proteinExistence type="predicted"/>
<reference evidence="1" key="1">
    <citation type="submission" date="2022-02" db="EMBL/GenBank/DDBJ databases">
        <title>Plant Genome Project.</title>
        <authorList>
            <person name="Zhang R.-G."/>
        </authorList>
    </citation>
    <scope>NUCLEOTIDE SEQUENCE</scope>
    <source>
        <strain evidence="1">AT1</strain>
    </source>
</reference>
<accession>A0ACC0PZV1</accession>
<organism evidence="1 2">
    <name type="scientific">Rhododendron molle</name>
    <name type="common">Chinese azalea</name>
    <name type="synonym">Azalea mollis</name>
    <dbReference type="NCBI Taxonomy" id="49168"/>
    <lineage>
        <taxon>Eukaryota</taxon>
        <taxon>Viridiplantae</taxon>
        <taxon>Streptophyta</taxon>
        <taxon>Embryophyta</taxon>
        <taxon>Tracheophyta</taxon>
        <taxon>Spermatophyta</taxon>
        <taxon>Magnoliopsida</taxon>
        <taxon>eudicotyledons</taxon>
        <taxon>Gunneridae</taxon>
        <taxon>Pentapetalae</taxon>
        <taxon>asterids</taxon>
        <taxon>Ericales</taxon>
        <taxon>Ericaceae</taxon>
        <taxon>Ericoideae</taxon>
        <taxon>Rhodoreae</taxon>
        <taxon>Rhododendron</taxon>
    </lineage>
</organism>
<sequence length="56" mass="5867">MVLAGAVFPSSIAGVPTAPFAGSKEFASAAALGTSDSTGLAIFCWNLWHYWMVMTK</sequence>
<dbReference type="Proteomes" id="UP001062846">
    <property type="component" value="Chromosome 1"/>
</dbReference>
<comment type="caution">
    <text evidence="1">The sequence shown here is derived from an EMBL/GenBank/DDBJ whole genome shotgun (WGS) entry which is preliminary data.</text>
</comment>